<organism evidence="1 2">
    <name type="scientific">Halocaridina rubra</name>
    <name type="common">Hawaiian red shrimp</name>
    <dbReference type="NCBI Taxonomy" id="373956"/>
    <lineage>
        <taxon>Eukaryota</taxon>
        <taxon>Metazoa</taxon>
        <taxon>Ecdysozoa</taxon>
        <taxon>Arthropoda</taxon>
        <taxon>Crustacea</taxon>
        <taxon>Multicrustacea</taxon>
        <taxon>Malacostraca</taxon>
        <taxon>Eumalacostraca</taxon>
        <taxon>Eucarida</taxon>
        <taxon>Decapoda</taxon>
        <taxon>Pleocyemata</taxon>
        <taxon>Caridea</taxon>
        <taxon>Atyoidea</taxon>
        <taxon>Atyidae</taxon>
        <taxon>Halocaridina</taxon>
    </lineage>
</organism>
<accession>A0AAN8WZR4</accession>
<reference evidence="1 2" key="1">
    <citation type="submission" date="2023-11" db="EMBL/GenBank/DDBJ databases">
        <title>Halocaridina rubra genome assembly.</title>
        <authorList>
            <person name="Smith C."/>
        </authorList>
    </citation>
    <scope>NUCLEOTIDE SEQUENCE [LARGE SCALE GENOMIC DNA]</scope>
    <source>
        <strain evidence="1">EP-1</strain>
        <tissue evidence="1">Whole</tissue>
    </source>
</reference>
<keyword evidence="2" id="KW-1185">Reference proteome</keyword>
<dbReference type="EMBL" id="JAXCGZ010016645">
    <property type="protein sequence ID" value="KAK7069380.1"/>
    <property type="molecule type" value="Genomic_DNA"/>
</dbReference>
<evidence type="ECO:0000313" key="2">
    <source>
        <dbReference type="Proteomes" id="UP001381693"/>
    </source>
</evidence>
<dbReference type="AlphaFoldDB" id="A0AAN8WZR4"/>
<comment type="caution">
    <text evidence="1">The sequence shown here is derived from an EMBL/GenBank/DDBJ whole genome shotgun (WGS) entry which is preliminary data.</text>
</comment>
<name>A0AAN8WZR4_HALRR</name>
<dbReference type="Proteomes" id="UP001381693">
    <property type="component" value="Unassembled WGS sequence"/>
</dbReference>
<gene>
    <name evidence="1" type="ORF">SK128_005272</name>
</gene>
<proteinExistence type="predicted"/>
<protein>
    <submittedName>
        <fullName evidence="1">Uncharacterized protein</fullName>
    </submittedName>
</protein>
<evidence type="ECO:0000313" key="1">
    <source>
        <dbReference type="EMBL" id="KAK7069380.1"/>
    </source>
</evidence>
<sequence length="80" mass="9064">MENVCRGGPPGHKTFTQNQTLASNKLLGDKAPIHIREELPIELYDADNMCKEEFPGILATKEIPRIGNNLKRCYHLITLF</sequence>